<evidence type="ECO:0000313" key="4">
    <source>
        <dbReference type="Proteomes" id="UP001597296"/>
    </source>
</evidence>
<accession>A0ABW5CCG9</accession>
<proteinExistence type="inferred from homology"/>
<dbReference type="Gene3D" id="1.10.12.10">
    <property type="entry name" value="Lyase 2-enoyl-coa Hydratase, Chain A, domain 2"/>
    <property type="match status" value="1"/>
</dbReference>
<dbReference type="RefSeq" id="WP_377316871.1">
    <property type="nucleotide sequence ID" value="NZ_JBHUIY010000023.1"/>
</dbReference>
<sequence length="256" mass="26445">MSAPCLTLGAERDGALLRLTLARPKANLIDAAMIAALDQALVAAEGDPALKAVLLDHEGPHFSFGASVAEHLPDQCAAMLAGLHALILRMVAFPLPILVALRGQCLGGGLEVACAGTLLFAAPDARLGQPEIQLGVFAPAASCLLPERIGPAAAAGLLLSGQPIDAAEAARLGLVQQVADDPAAAALAWFDHGAARHSPSSLRFALRAARLDLVERVRAKLAAVEALYLDGLMATRDAAEGLTAFLDKRPAVWEGR</sequence>
<reference evidence="4" key="1">
    <citation type="journal article" date="2019" name="Int. J. Syst. Evol. Microbiol.">
        <title>The Global Catalogue of Microorganisms (GCM) 10K type strain sequencing project: providing services to taxonomists for standard genome sequencing and annotation.</title>
        <authorList>
            <consortium name="The Broad Institute Genomics Platform"/>
            <consortium name="The Broad Institute Genome Sequencing Center for Infectious Disease"/>
            <person name="Wu L."/>
            <person name="Ma J."/>
        </authorList>
    </citation>
    <scope>NUCLEOTIDE SEQUENCE [LARGE SCALE GENOMIC DNA]</scope>
    <source>
        <strain evidence="4">KCTC 15012</strain>
    </source>
</reference>
<dbReference type="SUPFAM" id="SSF52096">
    <property type="entry name" value="ClpP/crotonase"/>
    <property type="match status" value="1"/>
</dbReference>
<dbReference type="InterPro" id="IPR017602">
    <property type="entry name" value="Dienoyl_CoA_hydratase"/>
</dbReference>
<dbReference type="Gene3D" id="3.90.226.10">
    <property type="entry name" value="2-enoyl-CoA Hydratase, Chain A, domain 1"/>
    <property type="match status" value="1"/>
</dbReference>
<keyword evidence="4" id="KW-1185">Reference proteome</keyword>
<comment type="caution">
    <text evidence="3">The sequence shown here is derived from an EMBL/GenBank/DDBJ whole genome shotgun (WGS) entry which is preliminary data.</text>
</comment>
<evidence type="ECO:0000256" key="1">
    <source>
        <dbReference type="ARBA" id="ARBA00005254"/>
    </source>
</evidence>
<evidence type="ECO:0000313" key="3">
    <source>
        <dbReference type="EMBL" id="MFD2234547.1"/>
    </source>
</evidence>
<dbReference type="InterPro" id="IPR001753">
    <property type="entry name" value="Enoyl-CoA_hydra/iso"/>
</dbReference>
<dbReference type="CDD" id="cd06558">
    <property type="entry name" value="crotonase-like"/>
    <property type="match status" value="1"/>
</dbReference>
<dbReference type="Proteomes" id="UP001597296">
    <property type="component" value="Unassembled WGS sequence"/>
</dbReference>
<dbReference type="InterPro" id="IPR014748">
    <property type="entry name" value="Enoyl-CoA_hydra_C"/>
</dbReference>
<dbReference type="Pfam" id="PF00378">
    <property type="entry name" value="ECH_1"/>
    <property type="match status" value="1"/>
</dbReference>
<name>A0ABW5CCG9_9PROT</name>
<dbReference type="InterPro" id="IPR029045">
    <property type="entry name" value="ClpP/crotonase-like_dom_sf"/>
</dbReference>
<gene>
    <name evidence="3" type="ORF">ACFSNB_12085</name>
</gene>
<dbReference type="PANTHER" id="PTHR11941:SF54">
    <property type="entry name" value="ENOYL-COA HYDRATASE, MITOCHONDRIAL"/>
    <property type="match status" value="1"/>
</dbReference>
<dbReference type="GO" id="GO:0018823">
    <property type="term" value="F:cyclohexa-1,5-dienecarbonyl-CoA hydratase activity"/>
    <property type="evidence" value="ECO:0007669"/>
    <property type="project" value="UniProtKB-EC"/>
</dbReference>
<dbReference type="PANTHER" id="PTHR11941">
    <property type="entry name" value="ENOYL-COA HYDRATASE-RELATED"/>
    <property type="match status" value="1"/>
</dbReference>
<dbReference type="NCBIfam" id="TIGR03189">
    <property type="entry name" value="dienoyl_CoA_hyt"/>
    <property type="match status" value="1"/>
</dbReference>
<evidence type="ECO:0000256" key="2">
    <source>
        <dbReference type="ARBA" id="ARBA00023239"/>
    </source>
</evidence>
<protein>
    <submittedName>
        <fullName evidence="3">Cyclohexa-1,5-dienecarbonyl-CoA hydratase</fullName>
        <ecNumber evidence="3">4.2.1.100</ecNumber>
    </submittedName>
</protein>
<keyword evidence="2 3" id="KW-0456">Lyase</keyword>
<dbReference type="EMBL" id="JBHUIY010000023">
    <property type="protein sequence ID" value="MFD2234547.1"/>
    <property type="molecule type" value="Genomic_DNA"/>
</dbReference>
<dbReference type="EC" id="4.2.1.100" evidence="3"/>
<comment type="similarity">
    <text evidence="1">Belongs to the enoyl-CoA hydratase/isomerase family.</text>
</comment>
<organism evidence="3 4">
    <name type="scientific">Phaeospirillum tilakii</name>
    <dbReference type="NCBI Taxonomy" id="741673"/>
    <lineage>
        <taxon>Bacteria</taxon>
        <taxon>Pseudomonadati</taxon>
        <taxon>Pseudomonadota</taxon>
        <taxon>Alphaproteobacteria</taxon>
        <taxon>Rhodospirillales</taxon>
        <taxon>Rhodospirillaceae</taxon>
        <taxon>Phaeospirillum</taxon>
    </lineage>
</organism>